<dbReference type="EMBL" id="LT882689">
    <property type="protein sequence ID" value="SMY30136.1"/>
    <property type="molecule type" value="Genomic_DNA"/>
</dbReference>
<organism evidence="1 2">
    <name type="scientific">Zymoseptoria tritici ST99CH_1A5</name>
    <dbReference type="NCBI Taxonomy" id="1276529"/>
    <lineage>
        <taxon>Eukaryota</taxon>
        <taxon>Fungi</taxon>
        <taxon>Dikarya</taxon>
        <taxon>Ascomycota</taxon>
        <taxon>Pezizomycotina</taxon>
        <taxon>Dothideomycetes</taxon>
        <taxon>Dothideomycetidae</taxon>
        <taxon>Mycosphaerellales</taxon>
        <taxon>Mycosphaerellaceae</taxon>
        <taxon>Zymoseptoria</taxon>
    </lineage>
</organism>
<dbReference type="AlphaFoldDB" id="A0A1Y6M0K5"/>
<evidence type="ECO:0000313" key="2">
    <source>
        <dbReference type="Proteomes" id="UP000215453"/>
    </source>
</evidence>
<proteinExistence type="predicted"/>
<reference evidence="1 2" key="1">
    <citation type="submission" date="2016-10" db="EMBL/GenBank/DDBJ databases">
        <authorList>
            <person name="Varghese N."/>
        </authorList>
    </citation>
    <scope>NUCLEOTIDE SEQUENCE [LARGE SCALE GENOMIC DNA]</scope>
</reference>
<protein>
    <submittedName>
        <fullName evidence="1">Uncharacterized protein</fullName>
    </submittedName>
</protein>
<accession>A0A1Y6M0K5</accession>
<name>A0A1Y6M0K5_ZYMTR</name>
<gene>
    <name evidence="1" type="ORF">ZT1A5_G11586</name>
</gene>
<dbReference type="Proteomes" id="UP000215453">
    <property type="component" value="Chromosome 14"/>
</dbReference>
<evidence type="ECO:0000313" key="1">
    <source>
        <dbReference type="EMBL" id="SMY30136.1"/>
    </source>
</evidence>
<sequence>MPGSTSAANLPNVTGFYRFNFVQPTPRNPKLGWIVGLGGRKGPKGVDAEFIVAPKGYPEVHSRHLRIVLSQSNVLLAVSDPYEFQVDGNQLRRRVLVRTIPMST</sequence>